<proteinExistence type="predicted"/>
<evidence type="ECO:0000259" key="5">
    <source>
        <dbReference type="PROSITE" id="PS50081"/>
    </source>
</evidence>
<evidence type="ECO:0000256" key="2">
    <source>
        <dbReference type="ARBA" id="ARBA00022737"/>
    </source>
</evidence>
<keyword evidence="4" id="KW-0862">Zinc</keyword>
<dbReference type="AlphaFoldDB" id="A0A6D2KAL0"/>
<dbReference type="SMART" id="SM00109">
    <property type="entry name" value="C1"/>
    <property type="match status" value="5"/>
</dbReference>
<dbReference type="Pfam" id="PF03107">
    <property type="entry name" value="C1_2"/>
    <property type="match status" value="3"/>
</dbReference>
<evidence type="ECO:0000313" key="7">
    <source>
        <dbReference type="Proteomes" id="UP000467841"/>
    </source>
</evidence>
<accession>A0A6D2KAL0</accession>
<keyword evidence="3" id="KW-0863">Zinc-finger</keyword>
<evidence type="ECO:0000313" key="6">
    <source>
        <dbReference type="EMBL" id="CAA7044832.1"/>
    </source>
</evidence>
<dbReference type="OrthoDB" id="1884766at2759"/>
<dbReference type="InterPro" id="IPR004146">
    <property type="entry name" value="DC1"/>
</dbReference>
<organism evidence="6 7">
    <name type="scientific">Microthlaspi erraticum</name>
    <dbReference type="NCBI Taxonomy" id="1685480"/>
    <lineage>
        <taxon>Eukaryota</taxon>
        <taxon>Viridiplantae</taxon>
        <taxon>Streptophyta</taxon>
        <taxon>Embryophyta</taxon>
        <taxon>Tracheophyta</taxon>
        <taxon>Spermatophyta</taxon>
        <taxon>Magnoliopsida</taxon>
        <taxon>eudicotyledons</taxon>
        <taxon>Gunneridae</taxon>
        <taxon>Pentapetalae</taxon>
        <taxon>rosids</taxon>
        <taxon>malvids</taxon>
        <taxon>Brassicales</taxon>
        <taxon>Brassicaceae</taxon>
        <taxon>Coluteocarpeae</taxon>
        <taxon>Microthlaspi</taxon>
    </lineage>
</organism>
<keyword evidence="1" id="KW-0479">Metal-binding</keyword>
<feature type="domain" description="Phorbol-ester/DAG-type" evidence="5">
    <location>
        <begin position="437"/>
        <end position="483"/>
    </location>
</feature>
<evidence type="ECO:0000256" key="3">
    <source>
        <dbReference type="ARBA" id="ARBA00022771"/>
    </source>
</evidence>
<reference evidence="6" key="1">
    <citation type="submission" date="2020-01" db="EMBL/GenBank/DDBJ databases">
        <authorList>
            <person name="Mishra B."/>
        </authorList>
    </citation>
    <scope>NUCLEOTIDE SEQUENCE [LARGE SCALE GENOMIC DNA]</scope>
</reference>
<keyword evidence="7" id="KW-1185">Reference proteome</keyword>
<comment type="caution">
    <text evidence="6">The sequence shown here is derived from an EMBL/GenBank/DDBJ whole genome shotgun (WGS) entry which is preliminary data.</text>
</comment>
<protein>
    <recommendedName>
        <fullName evidence="5">Phorbol-ester/DAG-type domain-containing protein</fullName>
    </recommendedName>
</protein>
<dbReference type="InterPro" id="IPR046349">
    <property type="entry name" value="C1-like_sf"/>
</dbReference>
<dbReference type="EMBL" id="CACVBM020001307">
    <property type="protein sequence ID" value="CAA7044832.1"/>
    <property type="molecule type" value="Genomic_DNA"/>
</dbReference>
<feature type="domain" description="Phorbol-ester/DAG-type" evidence="5">
    <location>
        <begin position="183"/>
        <end position="231"/>
    </location>
</feature>
<dbReference type="GO" id="GO:0008270">
    <property type="term" value="F:zinc ion binding"/>
    <property type="evidence" value="ECO:0007669"/>
    <property type="project" value="UniProtKB-KW"/>
</dbReference>
<evidence type="ECO:0000256" key="4">
    <source>
        <dbReference type="ARBA" id="ARBA00022833"/>
    </source>
</evidence>
<evidence type="ECO:0000256" key="1">
    <source>
        <dbReference type="ARBA" id="ARBA00022723"/>
    </source>
</evidence>
<dbReference type="PROSITE" id="PS50081">
    <property type="entry name" value="ZF_DAG_PE_2"/>
    <property type="match status" value="2"/>
</dbReference>
<dbReference type="SUPFAM" id="SSF57889">
    <property type="entry name" value="Cysteine-rich domain"/>
    <property type="match status" value="5"/>
</dbReference>
<dbReference type="PANTHER" id="PTHR46288:SF27">
    <property type="entry name" value="CYSTEINE_HISTIDINE-RICH C1 DOMAIN FAMILY PROTEIN"/>
    <property type="match status" value="1"/>
</dbReference>
<gene>
    <name evidence="6" type="ORF">MERR_LOCUS32067</name>
</gene>
<dbReference type="SMART" id="SM00249">
    <property type="entry name" value="PHD"/>
    <property type="match status" value="5"/>
</dbReference>
<keyword evidence="2" id="KW-0677">Repeat</keyword>
<dbReference type="InterPro" id="IPR002219">
    <property type="entry name" value="PKC_DAG/PE"/>
</dbReference>
<dbReference type="PANTHER" id="PTHR46288">
    <property type="entry name" value="PHORBOL-ESTER/DAG-TYPE DOMAIN-CONTAINING PROTEIN"/>
    <property type="match status" value="1"/>
</dbReference>
<dbReference type="Proteomes" id="UP000467841">
    <property type="component" value="Unassembled WGS sequence"/>
</dbReference>
<dbReference type="InterPro" id="IPR001965">
    <property type="entry name" value="Znf_PHD"/>
</dbReference>
<sequence length="621" mass="70934">MAELQHFSHECPLTLPKILDGICSVCLKDDHVEFTCKFCSFDICKACTQLPQKVSHDFHPEHALEFCLRQYNRKPAHIVCSGCGIMSSGSFYQCEECEIYLDLACATQENIFRAWDFKELLHDSHIHLLKRCRPGPDALGSCLLCELPLFPYALCYGCVHCYLFFHERCLDIPREIQHPVHPAHSLKRLDYTRTTCFCDACGDQINSVPFGCVECRFNIHLRCADSLLRGLIHKSHHHRLFYRTRAHQNLTKEIQCQICMKSGVIFLDSYYQCVECNLIFHFECLEIPDLVFKKSCHIHPLTCQIYLAKDVEHCGVCETTVHKGHHVYSCQECDFLGHIECILQEEVPSPLYLKDLYSCGSLVTRATNQETTNNSENKLVVIGIQHNHVMRPALMSELIDDDARLCGTIVSCMACGDVYHPECANDNEVNGHPLHSDHRLSLALTSGSKCLACNREIIMHGFYCGTCQVSFHAKCVKAVKLPAKPHSHYVYNFWVENSRLTRACSICKRPCGASFYGCIDCDFKSHVECLGFPANVKNQRHPHTVVEVIYDYWRSCSLCGSKIQKDDHTNYSCNHCGDYFHKTCFMSMNDLEAVTEEEQIIDIYLMNIERDLFGLLEAGKS</sequence>
<name>A0A6D2KAL0_9BRAS</name>